<gene>
    <name evidence="6 7" type="primary">nadK</name>
    <name evidence="7" type="ORF">SH1V18_44150</name>
</gene>
<dbReference type="InterPro" id="IPR002504">
    <property type="entry name" value="NADK"/>
</dbReference>
<keyword evidence="6" id="KW-0963">Cytoplasm</keyword>
<keyword evidence="6" id="KW-0067">ATP-binding</keyword>
<evidence type="ECO:0000256" key="4">
    <source>
        <dbReference type="ARBA" id="ARBA00023027"/>
    </source>
</evidence>
<evidence type="ECO:0000256" key="2">
    <source>
        <dbReference type="ARBA" id="ARBA00022777"/>
    </source>
</evidence>
<dbReference type="Pfam" id="PF20143">
    <property type="entry name" value="NAD_kinase_C"/>
    <property type="match status" value="1"/>
</dbReference>
<dbReference type="GO" id="GO:0006741">
    <property type="term" value="P:NADP+ biosynthetic process"/>
    <property type="evidence" value="ECO:0007669"/>
    <property type="project" value="UniProtKB-UniRule"/>
</dbReference>
<dbReference type="GO" id="GO:0019674">
    <property type="term" value="P:NAD+ metabolic process"/>
    <property type="evidence" value="ECO:0007669"/>
    <property type="project" value="InterPro"/>
</dbReference>
<sequence length="287" mass="32183">MNKFVIIPNLTKDKELETTKLIVDWLEKNKCKIYLSDDVASYINKKEYGCTVNEMYNYAECVIVLGGDGTILNTARSLLKYDIPILGVNLGNLGFLAEVEKKDALSTLSKIINGDYYIQRRMMIDVKKKTKNREETIGVALNDIVIARTSISRMMKYSIYVNDGHVNNYSADGIIVSTPTGSTAYNLSAGGPILDPKNEMMVITPICPHTLMSRSIVLSKNDIVKISLQDNLKNLNDDIMITIDGQESIKVDEEDKIIISNSYRSAKLITCNKNGFYKILRKKLGNC</sequence>
<organism evidence="7 8">
    <name type="scientific">Vallitalea longa</name>
    <dbReference type="NCBI Taxonomy" id="2936439"/>
    <lineage>
        <taxon>Bacteria</taxon>
        <taxon>Bacillati</taxon>
        <taxon>Bacillota</taxon>
        <taxon>Clostridia</taxon>
        <taxon>Lachnospirales</taxon>
        <taxon>Vallitaleaceae</taxon>
        <taxon>Vallitalea</taxon>
    </lineage>
</organism>
<dbReference type="HAMAP" id="MF_00361">
    <property type="entry name" value="NAD_kinase"/>
    <property type="match status" value="1"/>
</dbReference>
<dbReference type="GO" id="GO:0051287">
    <property type="term" value="F:NAD binding"/>
    <property type="evidence" value="ECO:0007669"/>
    <property type="project" value="UniProtKB-ARBA"/>
</dbReference>
<evidence type="ECO:0000256" key="3">
    <source>
        <dbReference type="ARBA" id="ARBA00022857"/>
    </source>
</evidence>
<dbReference type="RefSeq" id="WP_281819281.1">
    <property type="nucleotide sequence ID" value="NZ_BRLB01000023.1"/>
</dbReference>
<dbReference type="EMBL" id="BRLB01000023">
    <property type="protein sequence ID" value="GKX31935.1"/>
    <property type="molecule type" value="Genomic_DNA"/>
</dbReference>
<dbReference type="GO" id="GO:0046872">
    <property type="term" value="F:metal ion binding"/>
    <property type="evidence" value="ECO:0007669"/>
    <property type="project" value="UniProtKB-UniRule"/>
</dbReference>
<keyword evidence="4 6" id="KW-0520">NAD</keyword>
<comment type="subcellular location">
    <subcellularLocation>
        <location evidence="6">Cytoplasm</location>
    </subcellularLocation>
</comment>
<dbReference type="Pfam" id="PF01513">
    <property type="entry name" value="NAD_kinase"/>
    <property type="match status" value="1"/>
</dbReference>
<feature type="binding site" evidence="6">
    <location>
        <position position="172"/>
    </location>
    <ligand>
        <name>NAD(+)</name>
        <dbReference type="ChEBI" id="CHEBI:57540"/>
    </ligand>
</feature>
<dbReference type="AlphaFoldDB" id="A0A9W6DGS4"/>
<feature type="binding site" evidence="6">
    <location>
        <begin position="142"/>
        <end position="143"/>
    </location>
    <ligand>
        <name>NAD(+)</name>
        <dbReference type="ChEBI" id="CHEBI:57540"/>
    </ligand>
</feature>
<feature type="binding site" evidence="6">
    <location>
        <position position="153"/>
    </location>
    <ligand>
        <name>NAD(+)</name>
        <dbReference type="ChEBI" id="CHEBI:57540"/>
    </ligand>
</feature>
<dbReference type="SUPFAM" id="SSF111331">
    <property type="entry name" value="NAD kinase/diacylglycerol kinase-like"/>
    <property type="match status" value="1"/>
</dbReference>
<proteinExistence type="inferred from homology"/>
<comment type="catalytic activity">
    <reaction evidence="5 6">
        <text>NAD(+) + ATP = ADP + NADP(+) + H(+)</text>
        <dbReference type="Rhea" id="RHEA:18629"/>
        <dbReference type="ChEBI" id="CHEBI:15378"/>
        <dbReference type="ChEBI" id="CHEBI:30616"/>
        <dbReference type="ChEBI" id="CHEBI:57540"/>
        <dbReference type="ChEBI" id="CHEBI:58349"/>
        <dbReference type="ChEBI" id="CHEBI:456216"/>
        <dbReference type="EC" id="2.7.1.23"/>
    </reaction>
</comment>
<comment type="caution">
    <text evidence="6">Lacks conserved residue(s) required for the propagation of feature annotation.</text>
</comment>
<dbReference type="Gene3D" id="3.40.50.10330">
    <property type="entry name" value="Probable inorganic polyphosphate/atp-NAD kinase, domain 1"/>
    <property type="match status" value="1"/>
</dbReference>
<dbReference type="GO" id="GO:0003951">
    <property type="term" value="F:NAD+ kinase activity"/>
    <property type="evidence" value="ECO:0007669"/>
    <property type="project" value="UniProtKB-UniRule"/>
</dbReference>
<dbReference type="InterPro" id="IPR016064">
    <property type="entry name" value="NAD/diacylglycerol_kinase_sf"/>
</dbReference>
<feature type="binding site" evidence="6">
    <location>
        <begin position="183"/>
        <end position="188"/>
    </location>
    <ligand>
        <name>NAD(+)</name>
        <dbReference type="ChEBI" id="CHEBI:57540"/>
    </ligand>
</feature>
<comment type="caution">
    <text evidence="7">The sequence shown here is derived from an EMBL/GenBank/DDBJ whole genome shotgun (WGS) entry which is preliminary data.</text>
</comment>
<keyword evidence="1 6" id="KW-0808">Transferase</keyword>
<evidence type="ECO:0000313" key="7">
    <source>
        <dbReference type="EMBL" id="GKX31935.1"/>
    </source>
</evidence>
<evidence type="ECO:0000313" key="8">
    <source>
        <dbReference type="Proteomes" id="UP001144256"/>
    </source>
</evidence>
<keyword evidence="2 6" id="KW-0418">Kinase</keyword>
<evidence type="ECO:0000256" key="6">
    <source>
        <dbReference type="HAMAP-Rule" id="MF_00361"/>
    </source>
</evidence>
<dbReference type="GO" id="GO:0005737">
    <property type="term" value="C:cytoplasm"/>
    <property type="evidence" value="ECO:0007669"/>
    <property type="project" value="UniProtKB-SubCell"/>
</dbReference>
<keyword evidence="3 6" id="KW-0521">NADP</keyword>
<dbReference type="PANTHER" id="PTHR20275:SF0">
    <property type="entry name" value="NAD KINASE"/>
    <property type="match status" value="1"/>
</dbReference>
<dbReference type="PANTHER" id="PTHR20275">
    <property type="entry name" value="NAD KINASE"/>
    <property type="match status" value="1"/>
</dbReference>
<feature type="active site" description="Proton acceptor" evidence="6">
    <location>
        <position position="68"/>
    </location>
</feature>
<dbReference type="GO" id="GO:0005524">
    <property type="term" value="F:ATP binding"/>
    <property type="evidence" value="ECO:0007669"/>
    <property type="project" value="UniProtKB-KW"/>
</dbReference>
<dbReference type="InterPro" id="IPR017438">
    <property type="entry name" value="ATP-NAD_kinase_N"/>
</dbReference>
<dbReference type="Gene3D" id="2.60.200.30">
    <property type="entry name" value="Probable inorganic polyphosphate/atp-NAD kinase, domain 2"/>
    <property type="match status" value="1"/>
</dbReference>
<feature type="binding site" evidence="6">
    <location>
        <begin position="68"/>
        <end position="69"/>
    </location>
    <ligand>
        <name>NAD(+)</name>
        <dbReference type="ChEBI" id="CHEBI:57540"/>
    </ligand>
</feature>
<keyword evidence="6" id="KW-0547">Nucleotide-binding</keyword>
<keyword evidence="8" id="KW-1185">Reference proteome</keyword>
<comment type="cofactor">
    <cofactor evidence="6">
        <name>a divalent metal cation</name>
        <dbReference type="ChEBI" id="CHEBI:60240"/>
    </cofactor>
</comment>
<dbReference type="InterPro" id="IPR017437">
    <property type="entry name" value="ATP-NAD_kinase_PpnK-typ_C"/>
</dbReference>
<feature type="binding site" evidence="6">
    <location>
        <position position="246"/>
    </location>
    <ligand>
        <name>NAD(+)</name>
        <dbReference type="ChEBI" id="CHEBI:57540"/>
    </ligand>
</feature>
<dbReference type="Proteomes" id="UP001144256">
    <property type="component" value="Unassembled WGS sequence"/>
</dbReference>
<reference evidence="7" key="1">
    <citation type="submission" date="2022-06" db="EMBL/GenBank/DDBJ databases">
        <title>Vallitalea longa sp. nov., an anaerobic bacterium isolated from marine sediment.</title>
        <authorList>
            <person name="Hirano S."/>
            <person name="Terahara T."/>
            <person name="Mori K."/>
            <person name="Hamada M."/>
            <person name="Matsumoto R."/>
            <person name="Kobayashi T."/>
        </authorList>
    </citation>
    <scope>NUCLEOTIDE SEQUENCE</scope>
    <source>
        <strain evidence="7">SH18-1</strain>
    </source>
</reference>
<comment type="function">
    <text evidence="6">Involved in the regulation of the intracellular balance of NAD and NADP, and is a key enzyme in the biosynthesis of NADP. Catalyzes specifically the phosphorylation on 2'-hydroxyl of the adenosine moiety of NAD to yield NADP.</text>
</comment>
<protein>
    <recommendedName>
        <fullName evidence="6">NAD kinase</fullName>
        <ecNumber evidence="6">2.7.1.23</ecNumber>
    </recommendedName>
    <alternativeName>
        <fullName evidence="6">ATP-dependent NAD kinase</fullName>
    </alternativeName>
</protein>
<accession>A0A9W6DGS4</accession>
<comment type="similarity">
    <text evidence="6">Belongs to the NAD kinase family.</text>
</comment>
<dbReference type="EC" id="2.7.1.23" evidence="6"/>
<evidence type="ECO:0000256" key="5">
    <source>
        <dbReference type="ARBA" id="ARBA00047925"/>
    </source>
</evidence>
<name>A0A9W6DGS4_9FIRM</name>
<evidence type="ECO:0000256" key="1">
    <source>
        <dbReference type="ARBA" id="ARBA00022679"/>
    </source>
</evidence>